<gene>
    <name evidence="3" type="ORF">BC739_009258</name>
</gene>
<dbReference type="SUPFAM" id="SSF51905">
    <property type="entry name" value="FAD/NAD(P)-binding domain"/>
    <property type="match status" value="1"/>
</dbReference>
<feature type="domain" description="FAD-binding" evidence="2">
    <location>
        <begin position="8"/>
        <end position="37"/>
    </location>
</feature>
<evidence type="ECO:0000259" key="2">
    <source>
        <dbReference type="Pfam" id="PF01494"/>
    </source>
</evidence>
<dbReference type="Gene3D" id="3.30.9.100">
    <property type="match status" value="1"/>
</dbReference>
<dbReference type="Pfam" id="PF01494">
    <property type="entry name" value="FAD_binding_3"/>
    <property type="match status" value="1"/>
</dbReference>
<reference evidence="3 4" key="1">
    <citation type="submission" date="2020-08" db="EMBL/GenBank/DDBJ databases">
        <title>Genomic Encyclopedia of Archaeal and Bacterial Type Strains, Phase II (KMG-II): from individual species to whole genera.</title>
        <authorList>
            <person name="Goeker M."/>
        </authorList>
    </citation>
    <scope>NUCLEOTIDE SEQUENCE [LARGE SCALE GENOMIC DNA]</scope>
    <source>
        <strain evidence="3 4">DSM 43850</strain>
    </source>
</reference>
<sequence>MTATSATDTEVAVIGAGPAGAATALVLRQAGRDVTLVAPDGELDGHRTVESAPPAVHLLLDELGAPTAGYADCLGTASAWGGPELAYRDYLVDGLGNGWQLDRARFDRSMLDAAGLAGARLLRTRSLGALRADGRWSFPHSGGLLTASFAVDATGRKSTFGVGQGARRQVADRLVAVAAVHPRSGYLGHSVVEAVAHGWWYAAALPDMRLQVVLLSDGDLVRRAGWAEPTALARALRDTHHVGRLVDTIEPRPVTVRAANSQVLTPCVGDGWIAVGDAAMAADPLSSAGVLAALRSGMTAGRAIVSGELADAAARQDHDRCNRQRFAAYLRQRQYYYGLEQRWDTSFWLRRRSA</sequence>
<organism evidence="3 4">
    <name type="scientific">Kutzneria viridogrisea</name>
    <dbReference type="NCBI Taxonomy" id="47990"/>
    <lineage>
        <taxon>Bacteria</taxon>
        <taxon>Bacillati</taxon>
        <taxon>Actinomycetota</taxon>
        <taxon>Actinomycetes</taxon>
        <taxon>Pseudonocardiales</taxon>
        <taxon>Pseudonocardiaceae</taxon>
        <taxon>Kutzneria</taxon>
    </lineage>
</organism>
<proteinExistence type="inferred from homology"/>
<dbReference type="PANTHER" id="PTHR43747:SF1">
    <property type="entry name" value="SLR1998 PROTEIN"/>
    <property type="match status" value="1"/>
</dbReference>
<dbReference type="InterPro" id="IPR006905">
    <property type="entry name" value="Flavin_halogenase"/>
</dbReference>
<comment type="similarity">
    <text evidence="1">Belongs to the flavin-dependent halogenase family. Bacterial tryptophan halogenase subfamily.</text>
</comment>
<keyword evidence="4" id="KW-1185">Reference proteome</keyword>
<protein>
    <submittedName>
        <fullName evidence="3">Flavin-dependent dehydrogenase</fullName>
    </submittedName>
</protein>
<evidence type="ECO:0000313" key="3">
    <source>
        <dbReference type="EMBL" id="MBA8931999.1"/>
    </source>
</evidence>
<evidence type="ECO:0000313" key="4">
    <source>
        <dbReference type="Proteomes" id="UP000517916"/>
    </source>
</evidence>
<dbReference type="RefSeq" id="WP_182840582.1">
    <property type="nucleotide sequence ID" value="NZ_BAAABQ010000027.1"/>
</dbReference>
<dbReference type="InterPro" id="IPR036188">
    <property type="entry name" value="FAD/NAD-bd_sf"/>
</dbReference>
<comment type="caution">
    <text evidence="3">The sequence shown here is derived from an EMBL/GenBank/DDBJ whole genome shotgun (WGS) entry which is preliminary data.</text>
</comment>
<dbReference type="Proteomes" id="UP000517916">
    <property type="component" value="Unassembled WGS sequence"/>
</dbReference>
<dbReference type="Pfam" id="PF04820">
    <property type="entry name" value="Trp_halogenase"/>
    <property type="match status" value="1"/>
</dbReference>
<name>A0ABR6BYL0_9PSEU</name>
<dbReference type="InterPro" id="IPR050816">
    <property type="entry name" value="Flavin-dep_Halogenase_NPB"/>
</dbReference>
<accession>A0ABR6BYL0</accession>
<dbReference type="PANTHER" id="PTHR43747">
    <property type="entry name" value="FAD-BINDING PROTEIN"/>
    <property type="match status" value="1"/>
</dbReference>
<dbReference type="PRINTS" id="PR00420">
    <property type="entry name" value="RNGMNOXGNASE"/>
</dbReference>
<dbReference type="Gene3D" id="3.50.50.60">
    <property type="entry name" value="FAD/NAD(P)-binding domain"/>
    <property type="match status" value="1"/>
</dbReference>
<dbReference type="InterPro" id="IPR002938">
    <property type="entry name" value="FAD-bd"/>
</dbReference>
<dbReference type="EMBL" id="JACJID010000010">
    <property type="protein sequence ID" value="MBA8931999.1"/>
    <property type="molecule type" value="Genomic_DNA"/>
</dbReference>
<evidence type="ECO:0000256" key="1">
    <source>
        <dbReference type="ARBA" id="ARBA00038396"/>
    </source>
</evidence>